<dbReference type="EMBL" id="BSXT01003921">
    <property type="protein sequence ID" value="GMF56166.1"/>
    <property type="molecule type" value="Genomic_DNA"/>
</dbReference>
<dbReference type="AlphaFoldDB" id="A0A9W6Y8U4"/>
<dbReference type="Proteomes" id="UP001165121">
    <property type="component" value="Unassembled WGS sequence"/>
</dbReference>
<comment type="caution">
    <text evidence="1">The sequence shown here is derived from an EMBL/GenBank/DDBJ whole genome shotgun (WGS) entry which is preliminary data.</text>
</comment>
<reference evidence="1" key="1">
    <citation type="submission" date="2023-04" db="EMBL/GenBank/DDBJ databases">
        <title>Phytophthora fragariaefolia NBRC 109709.</title>
        <authorList>
            <person name="Ichikawa N."/>
            <person name="Sato H."/>
            <person name="Tonouchi N."/>
        </authorList>
    </citation>
    <scope>NUCLEOTIDE SEQUENCE</scope>
    <source>
        <strain evidence="1">NBRC 109709</strain>
    </source>
</reference>
<accession>A0A9W6Y8U4</accession>
<gene>
    <name evidence="1" type="ORF">Pfra01_002379100</name>
</gene>
<evidence type="ECO:0000313" key="1">
    <source>
        <dbReference type="EMBL" id="GMF56166.1"/>
    </source>
</evidence>
<keyword evidence="2" id="KW-1185">Reference proteome</keyword>
<name>A0A9W6Y8U4_9STRA</name>
<protein>
    <submittedName>
        <fullName evidence="1">Unnamed protein product</fullName>
    </submittedName>
</protein>
<evidence type="ECO:0000313" key="2">
    <source>
        <dbReference type="Proteomes" id="UP001165121"/>
    </source>
</evidence>
<proteinExistence type="predicted"/>
<organism evidence="1 2">
    <name type="scientific">Phytophthora fragariaefolia</name>
    <dbReference type="NCBI Taxonomy" id="1490495"/>
    <lineage>
        <taxon>Eukaryota</taxon>
        <taxon>Sar</taxon>
        <taxon>Stramenopiles</taxon>
        <taxon>Oomycota</taxon>
        <taxon>Peronosporomycetes</taxon>
        <taxon>Peronosporales</taxon>
        <taxon>Peronosporaceae</taxon>
        <taxon>Phytophthora</taxon>
    </lineage>
</organism>
<sequence>MRPMMPGETYANFAADLRVVVGRNNVSKQVLLTQFYRCLDKTTRKLVRQELMPKTLEEAVNKGTEIDDPIDNVV</sequence>
<dbReference type="OrthoDB" id="125199at2759"/>